<evidence type="ECO:0000313" key="4">
    <source>
        <dbReference type="Proteomes" id="UP000014760"/>
    </source>
</evidence>
<dbReference type="Proteomes" id="UP000014760">
    <property type="component" value="Unassembled WGS sequence"/>
</dbReference>
<evidence type="ECO:0000313" key="2">
    <source>
        <dbReference type="EMBL" id="ELU14034.1"/>
    </source>
</evidence>
<dbReference type="EMBL" id="AMQN01004968">
    <property type="status" value="NOT_ANNOTATED_CDS"/>
    <property type="molecule type" value="Genomic_DNA"/>
</dbReference>
<sequence>MATGSDTDGSGATTPVISVEEYHDNPCFEHCCPSNEDAPMFLRVPDYSDVVKTPDPEQRRFSTGSQRLDRSARKRVIQRRDTPPSSDPIFKLHLSPRGQRKIIRPLKLDALSETESTSSQEVVQRVNLVSEESQSITQEFSKMSLEQCQPSKRTPVIKTEGEGAVRTALTAAPS</sequence>
<accession>R7V626</accession>
<name>R7V626_CAPTE</name>
<feature type="region of interest" description="Disordered" evidence="1">
    <location>
        <begin position="49"/>
        <end position="92"/>
    </location>
</feature>
<keyword evidence="4" id="KW-1185">Reference proteome</keyword>
<organism evidence="2">
    <name type="scientific">Capitella teleta</name>
    <name type="common">Polychaete worm</name>
    <dbReference type="NCBI Taxonomy" id="283909"/>
    <lineage>
        <taxon>Eukaryota</taxon>
        <taxon>Metazoa</taxon>
        <taxon>Spiralia</taxon>
        <taxon>Lophotrochozoa</taxon>
        <taxon>Annelida</taxon>
        <taxon>Polychaeta</taxon>
        <taxon>Sedentaria</taxon>
        <taxon>Scolecida</taxon>
        <taxon>Capitellidae</taxon>
        <taxon>Capitella</taxon>
    </lineage>
</organism>
<proteinExistence type="predicted"/>
<evidence type="ECO:0000313" key="3">
    <source>
        <dbReference type="EnsemblMetazoa" id="CapteP197023"/>
    </source>
</evidence>
<dbReference type="AlphaFoldDB" id="R7V626"/>
<dbReference type="EMBL" id="KB294813">
    <property type="protein sequence ID" value="ELU14034.1"/>
    <property type="molecule type" value="Genomic_DNA"/>
</dbReference>
<reference evidence="4" key="1">
    <citation type="submission" date="2012-12" db="EMBL/GenBank/DDBJ databases">
        <authorList>
            <person name="Hellsten U."/>
            <person name="Grimwood J."/>
            <person name="Chapman J.A."/>
            <person name="Shapiro H."/>
            <person name="Aerts A."/>
            <person name="Otillar R.P."/>
            <person name="Terry A.Y."/>
            <person name="Boore J.L."/>
            <person name="Simakov O."/>
            <person name="Marletaz F."/>
            <person name="Cho S.-J."/>
            <person name="Edsinger-Gonzales E."/>
            <person name="Havlak P."/>
            <person name="Kuo D.-H."/>
            <person name="Larsson T."/>
            <person name="Lv J."/>
            <person name="Arendt D."/>
            <person name="Savage R."/>
            <person name="Osoegawa K."/>
            <person name="de Jong P."/>
            <person name="Lindberg D.R."/>
            <person name="Seaver E.C."/>
            <person name="Weisblat D.A."/>
            <person name="Putnam N.H."/>
            <person name="Grigoriev I.V."/>
            <person name="Rokhsar D.S."/>
        </authorList>
    </citation>
    <scope>NUCLEOTIDE SEQUENCE</scope>
    <source>
        <strain evidence="4">I ESC-2004</strain>
    </source>
</reference>
<reference evidence="3" key="3">
    <citation type="submission" date="2015-06" db="UniProtKB">
        <authorList>
            <consortium name="EnsemblMetazoa"/>
        </authorList>
    </citation>
    <scope>IDENTIFICATION</scope>
</reference>
<gene>
    <name evidence="2" type="ORF">CAPTEDRAFT_197023</name>
</gene>
<reference evidence="2 4" key="2">
    <citation type="journal article" date="2013" name="Nature">
        <title>Insights into bilaterian evolution from three spiralian genomes.</title>
        <authorList>
            <person name="Simakov O."/>
            <person name="Marletaz F."/>
            <person name="Cho S.J."/>
            <person name="Edsinger-Gonzales E."/>
            <person name="Havlak P."/>
            <person name="Hellsten U."/>
            <person name="Kuo D.H."/>
            <person name="Larsson T."/>
            <person name="Lv J."/>
            <person name="Arendt D."/>
            <person name="Savage R."/>
            <person name="Osoegawa K."/>
            <person name="de Jong P."/>
            <person name="Grimwood J."/>
            <person name="Chapman J.A."/>
            <person name="Shapiro H."/>
            <person name="Aerts A."/>
            <person name="Otillar R.P."/>
            <person name="Terry A.Y."/>
            <person name="Boore J.L."/>
            <person name="Grigoriev I.V."/>
            <person name="Lindberg D.R."/>
            <person name="Seaver E.C."/>
            <person name="Weisblat D.A."/>
            <person name="Putnam N.H."/>
            <person name="Rokhsar D.S."/>
        </authorList>
    </citation>
    <scope>NUCLEOTIDE SEQUENCE</scope>
    <source>
        <strain evidence="2 4">I ESC-2004</strain>
    </source>
</reference>
<protein>
    <submittedName>
        <fullName evidence="2 3">Uncharacterized protein</fullName>
    </submittedName>
</protein>
<dbReference type="HOGENOM" id="CLU_1541568_0_0_1"/>
<evidence type="ECO:0000256" key="1">
    <source>
        <dbReference type="SAM" id="MobiDB-lite"/>
    </source>
</evidence>
<dbReference type="EnsemblMetazoa" id="CapteT197023">
    <property type="protein sequence ID" value="CapteP197023"/>
    <property type="gene ID" value="CapteG197023"/>
</dbReference>